<dbReference type="GO" id="GO:0006508">
    <property type="term" value="P:proteolysis"/>
    <property type="evidence" value="ECO:0007669"/>
    <property type="project" value="InterPro"/>
</dbReference>
<evidence type="ECO:0000313" key="17">
    <source>
        <dbReference type="EMBL" id="SEL03198.1"/>
    </source>
</evidence>
<dbReference type="EC" id="3.4.21.88" evidence="13"/>
<evidence type="ECO:0000256" key="3">
    <source>
        <dbReference type="ARBA" id="ARBA00022491"/>
    </source>
</evidence>
<keyword evidence="12 13" id="KW-0742">SOS response</keyword>
<dbReference type="Pfam" id="PF01726">
    <property type="entry name" value="LexA_DNA_bind"/>
    <property type="match status" value="1"/>
</dbReference>
<comment type="catalytic activity">
    <reaction evidence="13">
        <text>Hydrolysis of Ala-|-Gly bond in repressor LexA.</text>
        <dbReference type="EC" id="3.4.21.88"/>
    </reaction>
</comment>
<keyword evidence="10 13" id="KW-0804">Transcription</keyword>
<feature type="domain" description="LexA repressor DNA-binding" evidence="16">
    <location>
        <begin position="1"/>
        <end position="65"/>
    </location>
</feature>
<evidence type="ECO:0000256" key="9">
    <source>
        <dbReference type="ARBA" id="ARBA00023125"/>
    </source>
</evidence>
<proteinExistence type="inferred from homology"/>
<dbReference type="STRING" id="1396821.SAMN05444515_10864"/>
<dbReference type="OrthoDB" id="9802364at2"/>
<evidence type="ECO:0000256" key="10">
    <source>
        <dbReference type="ARBA" id="ARBA00023163"/>
    </source>
</evidence>
<evidence type="ECO:0000256" key="13">
    <source>
        <dbReference type="HAMAP-Rule" id="MF_00015"/>
    </source>
</evidence>
<accession>A0A1H7LWT2</accession>
<comment type="subunit">
    <text evidence="2 13">Homodimer.</text>
</comment>
<evidence type="ECO:0000256" key="1">
    <source>
        <dbReference type="ARBA" id="ARBA00007484"/>
    </source>
</evidence>
<dbReference type="InterPro" id="IPR036388">
    <property type="entry name" value="WH-like_DNA-bd_sf"/>
</dbReference>
<sequence>MEKLTPRQAEILAFIRDYMQTSGMPPTREEIMRAFGFKSPNAAECHLRTLARKGAIDILAGTSRGIRLREPLGLPLVGRVAAGVPILAEAHIEDHYRLDPRLFNPRPDYLLRVEGLSMIGAGIMDGDLLAVHRTPEVRNGQIAVFRLENDVTVKRFQQEGHTARLLPENPDFEPIVVDLRDEELCVEGVSVGIIRNRDA</sequence>
<dbReference type="Gene3D" id="2.10.109.10">
    <property type="entry name" value="Umud Fragment, subunit A"/>
    <property type="match status" value="1"/>
</dbReference>
<dbReference type="GO" id="GO:0003677">
    <property type="term" value="F:DNA binding"/>
    <property type="evidence" value="ECO:0007669"/>
    <property type="project" value="UniProtKB-UniRule"/>
</dbReference>
<dbReference type="FunFam" id="1.10.10.10:FF:000009">
    <property type="entry name" value="LexA repressor"/>
    <property type="match status" value="1"/>
</dbReference>
<dbReference type="GO" id="GO:0009432">
    <property type="term" value="P:SOS response"/>
    <property type="evidence" value="ECO:0007669"/>
    <property type="project" value="UniProtKB-UniRule"/>
</dbReference>
<dbReference type="PRINTS" id="PR00726">
    <property type="entry name" value="LEXASERPTASE"/>
</dbReference>
<feature type="domain" description="Peptidase S24/S26A/S26B/S26C" evidence="15">
    <location>
        <begin position="75"/>
        <end position="189"/>
    </location>
</feature>
<dbReference type="GO" id="GO:0045892">
    <property type="term" value="P:negative regulation of DNA-templated transcription"/>
    <property type="evidence" value="ECO:0007669"/>
    <property type="project" value="UniProtKB-UniRule"/>
</dbReference>
<dbReference type="PANTHER" id="PTHR33516">
    <property type="entry name" value="LEXA REPRESSOR"/>
    <property type="match status" value="1"/>
</dbReference>
<comment type="function">
    <text evidence="13">Represses a number of genes involved in the response to DNA damage (SOS response), including recA and lexA. In the presence of single-stranded DNA, RecA interacts with LexA causing an autocatalytic cleavage which disrupts the DNA-binding part of LexA, leading to derepression of the SOS regulon and eventually DNA repair.</text>
</comment>
<feature type="DNA-binding region" description="H-T-H motif" evidence="13">
    <location>
        <begin position="28"/>
        <end position="48"/>
    </location>
</feature>
<evidence type="ECO:0000256" key="7">
    <source>
        <dbReference type="ARBA" id="ARBA00022813"/>
    </source>
</evidence>
<evidence type="ECO:0000256" key="11">
    <source>
        <dbReference type="ARBA" id="ARBA00023204"/>
    </source>
</evidence>
<dbReference type="InterPro" id="IPR039418">
    <property type="entry name" value="LexA-like"/>
</dbReference>
<keyword evidence="18" id="KW-1185">Reference proteome</keyword>
<organism evidence="17 18">
    <name type="scientific">Ectothiorhodospira marina</name>
    <dbReference type="NCBI Taxonomy" id="1396821"/>
    <lineage>
        <taxon>Bacteria</taxon>
        <taxon>Pseudomonadati</taxon>
        <taxon>Pseudomonadota</taxon>
        <taxon>Gammaproteobacteria</taxon>
        <taxon>Chromatiales</taxon>
        <taxon>Ectothiorhodospiraceae</taxon>
        <taxon>Ectothiorhodospira</taxon>
    </lineage>
</organism>
<dbReference type="InterPro" id="IPR015927">
    <property type="entry name" value="Peptidase_S24_S26A/B/C"/>
</dbReference>
<dbReference type="InterPro" id="IPR036286">
    <property type="entry name" value="LexA/Signal_pep-like_sf"/>
</dbReference>
<keyword evidence="3 13" id="KW-0678">Repressor</keyword>
<protein>
    <recommendedName>
        <fullName evidence="13">LexA repressor</fullName>
        <ecNumber evidence="13">3.4.21.88</ecNumber>
    </recommendedName>
</protein>
<evidence type="ECO:0000313" key="18">
    <source>
        <dbReference type="Proteomes" id="UP000199256"/>
    </source>
</evidence>
<name>A0A1H7LWT2_9GAMM</name>
<dbReference type="GO" id="GO:0006281">
    <property type="term" value="P:DNA repair"/>
    <property type="evidence" value="ECO:0007669"/>
    <property type="project" value="UniProtKB-UniRule"/>
</dbReference>
<feature type="site" description="Cleavage; by autolysis" evidence="13">
    <location>
        <begin position="82"/>
        <end position="83"/>
    </location>
</feature>
<reference evidence="18" key="1">
    <citation type="submission" date="2016-10" db="EMBL/GenBank/DDBJ databases">
        <authorList>
            <person name="Varghese N."/>
            <person name="Submissions S."/>
        </authorList>
    </citation>
    <scope>NUCLEOTIDE SEQUENCE [LARGE SCALE GENOMIC DNA]</scope>
    <source>
        <strain evidence="18">DSM 241</strain>
    </source>
</reference>
<dbReference type="NCBIfam" id="TIGR00498">
    <property type="entry name" value="lexA"/>
    <property type="match status" value="1"/>
</dbReference>
<evidence type="ECO:0000256" key="2">
    <source>
        <dbReference type="ARBA" id="ARBA00011738"/>
    </source>
</evidence>
<feature type="active site" description="For autocatalytic cleavage activity" evidence="13">
    <location>
        <position position="154"/>
    </location>
</feature>
<keyword evidence="8 13" id="KW-0805">Transcription regulation</keyword>
<keyword evidence="4 13" id="KW-0235">DNA replication</keyword>
<dbReference type="PANTHER" id="PTHR33516:SF2">
    <property type="entry name" value="LEXA REPRESSOR-RELATED"/>
    <property type="match status" value="1"/>
</dbReference>
<keyword evidence="5 13" id="KW-0227">DNA damage</keyword>
<dbReference type="InterPro" id="IPR050077">
    <property type="entry name" value="LexA_repressor"/>
</dbReference>
<gene>
    <name evidence="13" type="primary">lexA</name>
    <name evidence="17" type="ORF">SAMN05444515_10864</name>
</gene>
<dbReference type="GO" id="GO:0004252">
    <property type="term" value="F:serine-type endopeptidase activity"/>
    <property type="evidence" value="ECO:0007669"/>
    <property type="project" value="UniProtKB-UniRule"/>
</dbReference>
<evidence type="ECO:0000256" key="12">
    <source>
        <dbReference type="ARBA" id="ARBA00023236"/>
    </source>
</evidence>
<dbReference type="AlphaFoldDB" id="A0A1H7LWT2"/>
<dbReference type="SUPFAM" id="SSF51306">
    <property type="entry name" value="LexA/Signal peptidase"/>
    <property type="match status" value="1"/>
</dbReference>
<dbReference type="InterPro" id="IPR006200">
    <property type="entry name" value="LexA"/>
</dbReference>
<dbReference type="HAMAP" id="MF_00015">
    <property type="entry name" value="LexA"/>
    <property type="match status" value="1"/>
</dbReference>
<comment type="similarity">
    <text evidence="1 13 14">Belongs to the peptidase S24 family.</text>
</comment>
<keyword evidence="7 13" id="KW-0068">Autocatalytic cleavage</keyword>
<evidence type="ECO:0000259" key="15">
    <source>
        <dbReference type="Pfam" id="PF00717"/>
    </source>
</evidence>
<evidence type="ECO:0000256" key="6">
    <source>
        <dbReference type="ARBA" id="ARBA00022801"/>
    </source>
</evidence>
<dbReference type="EMBL" id="FOAA01000008">
    <property type="protein sequence ID" value="SEL03198.1"/>
    <property type="molecule type" value="Genomic_DNA"/>
</dbReference>
<feature type="active site" description="For autocatalytic cleavage activity" evidence="13">
    <location>
        <position position="117"/>
    </location>
</feature>
<dbReference type="Gene3D" id="1.10.10.10">
    <property type="entry name" value="Winged helix-like DNA-binding domain superfamily/Winged helix DNA-binding domain"/>
    <property type="match status" value="1"/>
</dbReference>
<evidence type="ECO:0000256" key="8">
    <source>
        <dbReference type="ARBA" id="ARBA00023015"/>
    </source>
</evidence>
<dbReference type="InterPro" id="IPR006197">
    <property type="entry name" value="Peptidase_S24_LexA"/>
</dbReference>
<evidence type="ECO:0000259" key="16">
    <source>
        <dbReference type="Pfam" id="PF01726"/>
    </source>
</evidence>
<dbReference type="FunFam" id="2.10.109.10:FF:000001">
    <property type="entry name" value="LexA repressor"/>
    <property type="match status" value="1"/>
</dbReference>
<dbReference type="Proteomes" id="UP000199256">
    <property type="component" value="Unassembled WGS sequence"/>
</dbReference>
<dbReference type="RefSeq" id="WP_090253358.1">
    <property type="nucleotide sequence ID" value="NZ_FOAA01000008.1"/>
</dbReference>
<evidence type="ECO:0000256" key="4">
    <source>
        <dbReference type="ARBA" id="ARBA00022705"/>
    </source>
</evidence>
<dbReference type="CDD" id="cd06529">
    <property type="entry name" value="S24_LexA-like"/>
    <property type="match status" value="1"/>
</dbReference>
<dbReference type="GO" id="GO:0006260">
    <property type="term" value="P:DNA replication"/>
    <property type="evidence" value="ECO:0007669"/>
    <property type="project" value="UniProtKB-UniRule"/>
</dbReference>
<dbReference type="InterPro" id="IPR006199">
    <property type="entry name" value="LexA_DNA-bd_dom"/>
</dbReference>
<keyword evidence="11 13" id="KW-0234">DNA repair</keyword>
<keyword evidence="6 13" id="KW-0378">Hydrolase</keyword>
<evidence type="ECO:0000256" key="14">
    <source>
        <dbReference type="RuleBase" id="RU003991"/>
    </source>
</evidence>
<evidence type="ECO:0000256" key="5">
    <source>
        <dbReference type="ARBA" id="ARBA00022763"/>
    </source>
</evidence>
<dbReference type="InterPro" id="IPR036390">
    <property type="entry name" value="WH_DNA-bd_sf"/>
</dbReference>
<dbReference type="SUPFAM" id="SSF46785">
    <property type="entry name" value="Winged helix' DNA-binding domain"/>
    <property type="match status" value="1"/>
</dbReference>
<keyword evidence="9 13" id="KW-0238">DNA-binding</keyword>
<dbReference type="Pfam" id="PF00717">
    <property type="entry name" value="Peptidase_S24"/>
    <property type="match status" value="1"/>
</dbReference>